<keyword evidence="5 17" id="KW-0941">Suppressor of RNA silencing</keyword>
<evidence type="ECO:0000256" key="8">
    <source>
        <dbReference type="ARBA" id="ARBA00022581"/>
    </source>
</evidence>
<evidence type="ECO:0000256" key="7">
    <source>
        <dbReference type="ARBA" id="ARBA00022562"/>
    </source>
</evidence>
<evidence type="ECO:0000256" key="15">
    <source>
        <dbReference type="ARBA" id="ARBA00023200"/>
    </source>
</evidence>
<keyword evidence="10 17" id="KW-0479">Metal-binding</keyword>
<dbReference type="PRINTS" id="PR00230">
    <property type="entry name" value="GEMCOATAL2"/>
</dbReference>
<feature type="compositionally biased region" description="Acidic residues" evidence="18">
    <location>
        <begin position="118"/>
        <end position="129"/>
    </location>
</feature>
<keyword evidence="14 17" id="KW-0010">Activator</keyword>
<dbReference type="GO" id="GO:0005198">
    <property type="term" value="F:structural molecule activity"/>
    <property type="evidence" value="ECO:0007669"/>
    <property type="project" value="InterPro"/>
</dbReference>
<organism evidence="19">
    <name type="scientific">Tomato mottle leaf curl virus</name>
    <dbReference type="NCBI Taxonomy" id="172394"/>
    <lineage>
        <taxon>Viruses</taxon>
        <taxon>Monodnaviria</taxon>
        <taxon>Shotokuvirae</taxon>
        <taxon>Cressdnaviricota</taxon>
        <taxon>Repensiviricetes</taxon>
        <taxon>Geplafuvirales</taxon>
        <taxon>Geminiviridae</taxon>
        <taxon>Begomovirus</taxon>
        <taxon>Begomovirus solanumvariatuminvolutionis</taxon>
    </lineage>
</organism>
<comment type="subcellular location">
    <subcellularLocation>
        <location evidence="2 17">Host cytoplasm</location>
    </subcellularLocation>
    <subcellularLocation>
        <location evidence="1 17">Host nucleus</location>
    </subcellularLocation>
</comment>
<evidence type="ECO:0000256" key="9">
    <source>
        <dbReference type="ARBA" id="ARBA00022632"/>
    </source>
</evidence>
<dbReference type="GO" id="GO:0052170">
    <property type="term" value="P:symbiont-mediated suppression of host innate immune response"/>
    <property type="evidence" value="ECO:0007669"/>
    <property type="project" value="UniProtKB-KW"/>
</dbReference>
<comment type="subunit">
    <text evidence="17">Monomer. Homodimer. Homooligomer. Self-interaction correlates with nuclear localization and efficient activation of transcription.</text>
</comment>
<evidence type="ECO:0000256" key="1">
    <source>
        <dbReference type="ARBA" id="ARBA00004147"/>
    </source>
</evidence>
<keyword evidence="13 17" id="KW-0238">DNA-binding</keyword>
<evidence type="ECO:0000256" key="13">
    <source>
        <dbReference type="ARBA" id="ARBA00023125"/>
    </source>
</evidence>
<dbReference type="GO" id="GO:0042025">
    <property type="term" value="C:host cell nucleus"/>
    <property type="evidence" value="ECO:0007669"/>
    <property type="project" value="UniProtKB-SubCell"/>
</dbReference>
<dbReference type="KEGG" id="vg:30436188"/>
<dbReference type="EMBL" id="KX896398">
    <property type="protein sequence ID" value="APD30552.1"/>
    <property type="molecule type" value="Genomic_DNA"/>
</dbReference>
<reference evidence="19" key="1">
    <citation type="journal article" date="2017" name="Trop. Plant Pathol.">
        <title>Genetic structure of populations of the begomoviruses Tomato mottle leaf curl virus and Sida mottle Alagoas virus infecting tomato (Solanum lycopersicum) and Sida spp., respectively.</title>
        <authorList>
            <person name="Ferro M.M.M."/>
            <person name="Ramos-Sobrinho R."/>
            <person name="Silva J.T."/>
            <person name="Assuncao I.P."/>
            <person name="Lima G.S.A."/>
        </authorList>
    </citation>
    <scope>NUCLEOTIDE SEQUENCE [LARGE SCALE GENOMIC DNA]</scope>
    <source>
        <strain evidence="19">BR-PB44-14</strain>
    </source>
</reference>
<keyword evidence="11 17" id="KW-0863">Zinc-finger</keyword>
<keyword evidence="8 17" id="KW-0945">Host-virus interaction</keyword>
<keyword evidence="9" id="KW-1090">Inhibition of host innate immune response by virus</keyword>
<dbReference type="GO" id="GO:0030430">
    <property type="term" value="C:host cell cytoplasm"/>
    <property type="evidence" value="ECO:0007669"/>
    <property type="project" value="UniProtKB-SubCell"/>
</dbReference>
<protein>
    <recommendedName>
        <fullName evidence="4 17">Transcriptional activator protein</fullName>
        <shortName evidence="17">TrAP</shortName>
    </recommendedName>
</protein>
<dbReference type="GeneID" id="30436188"/>
<evidence type="ECO:0000256" key="11">
    <source>
        <dbReference type="ARBA" id="ARBA00022771"/>
    </source>
</evidence>
<evidence type="ECO:0000256" key="12">
    <source>
        <dbReference type="ARBA" id="ARBA00022833"/>
    </source>
</evidence>
<dbReference type="GO" id="GO:0019028">
    <property type="term" value="C:viral capsid"/>
    <property type="evidence" value="ECO:0007669"/>
    <property type="project" value="InterPro"/>
</dbReference>
<dbReference type="GO" id="GO:0003677">
    <property type="term" value="F:DNA binding"/>
    <property type="evidence" value="ECO:0007669"/>
    <property type="project" value="UniProtKB-KW"/>
</dbReference>
<evidence type="ECO:0000256" key="10">
    <source>
        <dbReference type="ARBA" id="ARBA00022723"/>
    </source>
</evidence>
<evidence type="ECO:0000256" key="3">
    <source>
        <dbReference type="ARBA" id="ARBA00007672"/>
    </source>
</evidence>
<evidence type="ECO:0000256" key="14">
    <source>
        <dbReference type="ARBA" id="ARBA00023159"/>
    </source>
</evidence>
<keyword evidence="12 17" id="KW-0862">Zinc</keyword>
<name>A0A1J0MVS0_9GEMI</name>
<feature type="compositionally biased region" description="Basic and acidic residues" evidence="18">
    <location>
        <begin position="76"/>
        <end position="92"/>
    </location>
</feature>
<accession>A0A1J0MVS0</accession>
<dbReference type="Proteomes" id="UP000201376">
    <property type="component" value="Segment DNA A"/>
</dbReference>
<keyword evidence="15 17" id="KW-1035">Host cytoplasm</keyword>
<proteinExistence type="inferred from homology"/>
<evidence type="ECO:0000256" key="2">
    <source>
        <dbReference type="ARBA" id="ARBA00004192"/>
    </source>
</evidence>
<evidence type="ECO:0000256" key="5">
    <source>
        <dbReference type="ARBA" id="ARBA00022463"/>
    </source>
</evidence>
<comment type="domain">
    <text evidence="17">The zinc finger and the transactivation region are involved in PTGS suppression.</text>
</comment>
<evidence type="ECO:0000313" key="19">
    <source>
        <dbReference type="EMBL" id="APD30552.1"/>
    </source>
</evidence>
<evidence type="ECO:0000256" key="16">
    <source>
        <dbReference type="ARBA" id="ARBA00023280"/>
    </source>
</evidence>
<evidence type="ECO:0000256" key="6">
    <source>
        <dbReference type="ARBA" id="ARBA00022553"/>
    </source>
</evidence>
<dbReference type="GO" id="GO:0008270">
    <property type="term" value="F:zinc ion binding"/>
    <property type="evidence" value="ECO:0007669"/>
    <property type="project" value="UniProtKB-KW"/>
</dbReference>
<keyword evidence="7 17" id="KW-1048">Host nucleus</keyword>
<evidence type="ECO:0000256" key="17">
    <source>
        <dbReference type="RuleBase" id="RU363028"/>
    </source>
</evidence>
<comment type="function">
    <text evidence="17">Strong activator of the late viral genes promoters. Acts as a suppressor of RNA-mediated gene silencing, also known as post-transcriptional gene silencing (PTGS), a mechanism of plant viral defense that limits the accumulation of viral RNAs. Also suppresses the host basal defense by interacting with and inhibiting SNF1 kinase, a key regulator of cell metabolism implicated in innate antiviral defense. Determines pathogenicity.</text>
</comment>
<keyword evidence="6" id="KW-0597">Phosphoprotein</keyword>
<sequence length="129" mass="14796">MQNSSSSTPPSIKRQHRIAKKRVIRRKRIDLNCGCTIYQHIDCVGNGFTHRGTHHCTSGTEWRVYLGGPKSPLFQDNKRREPDTHEHKDLPHSDTVQPQPEESVGSPQVLPQLPNLDDVNDSFWDDLFK</sequence>
<gene>
    <name evidence="19" type="primary">TRAP</name>
</gene>
<evidence type="ECO:0000256" key="18">
    <source>
        <dbReference type="SAM" id="MobiDB-lite"/>
    </source>
</evidence>
<comment type="similarity">
    <text evidence="3 17">Belongs to the geminiviridae transcriptional activator protein family.</text>
</comment>
<dbReference type="OrthoDB" id="11041at10239"/>
<dbReference type="RefSeq" id="YP_009325936.1">
    <property type="nucleotide sequence ID" value="NC_032006.1"/>
</dbReference>
<keyword evidence="16" id="KW-0899">Viral immunoevasion</keyword>
<feature type="region of interest" description="Disordered" evidence="18">
    <location>
        <begin position="67"/>
        <end position="129"/>
    </location>
</feature>
<evidence type="ECO:0000256" key="4">
    <source>
        <dbReference type="ARBA" id="ARBA00014388"/>
    </source>
</evidence>
<dbReference type="InterPro" id="IPR000942">
    <property type="entry name" value="Gemini_AL2"/>
</dbReference>
<dbReference type="Pfam" id="PF01440">
    <property type="entry name" value="Gemini_AL2"/>
    <property type="match status" value="1"/>
</dbReference>